<comment type="cofactor">
    <cofactor evidence="1">
        <name>Fe(2+)</name>
        <dbReference type="ChEBI" id="CHEBI:29033"/>
    </cofactor>
</comment>
<proteinExistence type="predicted"/>
<dbReference type="InterPro" id="IPR005123">
    <property type="entry name" value="Oxoglu/Fe-dep_dioxygenase_dom"/>
</dbReference>
<dbReference type="FunFam" id="2.60.120.590:FF:000004">
    <property type="entry name" value="DNA oxidative demethylase ALKBH2"/>
    <property type="match status" value="1"/>
</dbReference>
<dbReference type="OrthoDB" id="190276at2"/>
<accession>A0A6N8FD02</accession>
<dbReference type="Pfam" id="PF13532">
    <property type="entry name" value="2OG-FeII_Oxy_2"/>
    <property type="match status" value="1"/>
</dbReference>
<dbReference type="InterPro" id="IPR032854">
    <property type="entry name" value="ALKBH3"/>
</dbReference>
<evidence type="ECO:0000256" key="2">
    <source>
        <dbReference type="ARBA" id="ARBA00022723"/>
    </source>
</evidence>
<dbReference type="GO" id="GO:0016705">
    <property type="term" value="F:oxidoreductase activity, acting on paired donors, with incorporation or reduction of molecular oxygen"/>
    <property type="evidence" value="ECO:0007669"/>
    <property type="project" value="UniProtKB-ARBA"/>
</dbReference>
<sequence>MGIVPPLGRDVNLQTDLFNELNDIEVKSEHAIPELVKPWLEYVPDFLSFIDATELYQQLEQQLDWQQPEIVVFSKRHPIPRLQCWQSDEGVQYQYSGKALNENAWHPLLERVRDHIHAQQGVYFNSVLVNFYRNGEDKMGWHSDDEPELGPNPIVASLSLGASRTMHFKDKKTNQTAAVELSNGALLMMKAGMQRAFKHQVPSRKKVREGRISLTFRYIHR</sequence>
<dbReference type="GO" id="GO:0046872">
    <property type="term" value="F:metal ion binding"/>
    <property type="evidence" value="ECO:0007669"/>
    <property type="project" value="UniProtKB-KW"/>
</dbReference>
<dbReference type="GO" id="GO:0006307">
    <property type="term" value="P:DNA alkylation repair"/>
    <property type="evidence" value="ECO:0007669"/>
    <property type="project" value="InterPro"/>
</dbReference>
<keyword evidence="5 10" id="KW-0223">Dioxygenase</keyword>
<dbReference type="RefSeq" id="WP_155696253.1">
    <property type="nucleotide sequence ID" value="NZ_WOCD01000005.1"/>
</dbReference>
<keyword evidence="8" id="KW-0234">DNA repair</keyword>
<evidence type="ECO:0000256" key="7">
    <source>
        <dbReference type="ARBA" id="ARBA00023004"/>
    </source>
</evidence>
<gene>
    <name evidence="10" type="ORF">GNP35_11530</name>
</gene>
<dbReference type="GO" id="GO:0032451">
    <property type="term" value="F:demethylase activity"/>
    <property type="evidence" value="ECO:0007669"/>
    <property type="project" value="UniProtKB-ARBA"/>
</dbReference>
<keyword evidence="4" id="KW-0460">Magnesium</keyword>
<evidence type="ECO:0000256" key="1">
    <source>
        <dbReference type="ARBA" id="ARBA00001954"/>
    </source>
</evidence>
<dbReference type="EMBL" id="WOCD01000005">
    <property type="protein sequence ID" value="MUH73057.1"/>
    <property type="molecule type" value="Genomic_DNA"/>
</dbReference>
<dbReference type="GO" id="GO:0016787">
    <property type="term" value="F:hydrolase activity"/>
    <property type="evidence" value="ECO:0007669"/>
    <property type="project" value="UniProtKB-ARBA"/>
</dbReference>
<evidence type="ECO:0000256" key="4">
    <source>
        <dbReference type="ARBA" id="ARBA00022842"/>
    </source>
</evidence>
<evidence type="ECO:0000313" key="11">
    <source>
        <dbReference type="Proteomes" id="UP000439994"/>
    </source>
</evidence>
<dbReference type="AlphaFoldDB" id="A0A6N8FD02"/>
<organism evidence="10 11">
    <name type="scientific">Psychrosphaera haliotis</name>
    <dbReference type="NCBI Taxonomy" id="555083"/>
    <lineage>
        <taxon>Bacteria</taxon>
        <taxon>Pseudomonadati</taxon>
        <taxon>Pseudomonadota</taxon>
        <taxon>Gammaproteobacteria</taxon>
        <taxon>Alteromonadales</taxon>
        <taxon>Pseudoalteromonadaceae</taxon>
        <taxon>Psychrosphaera</taxon>
    </lineage>
</organism>
<comment type="caution">
    <text evidence="10">The sequence shown here is derived from an EMBL/GenBank/DDBJ whole genome shotgun (WGS) entry which is preliminary data.</text>
</comment>
<keyword evidence="3" id="KW-0227">DNA damage</keyword>
<keyword evidence="6" id="KW-0560">Oxidoreductase</keyword>
<dbReference type="GO" id="GO:0051213">
    <property type="term" value="F:dioxygenase activity"/>
    <property type="evidence" value="ECO:0007669"/>
    <property type="project" value="UniProtKB-KW"/>
</dbReference>
<evidence type="ECO:0000256" key="8">
    <source>
        <dbReference type="ARBA" id="ARBA00023204"/>
    </source>
</evidence>
<dbReference type="GO" id="GO:0140097">
    <property type="term" value="F:catalytic activity, acting on DNA"/>
    <property type="evidence" value="ECO:0007669"/>
    <property type="project" value="UniProtKB-ARBA"/>
</dbReference>
<evidence type="ECO:0000259" key="9">
    <source>
        <dbReference type="PROSITE" id="PS51471"/>
    </source>
</evidence>
<dbReference type="Proteomes" id="UP000439994">
    <property type="component" value="Unassembled WGS sequence"/>
</dbReference>
<dbReference type="InterPro" id="IPR037151">
    <property type="entry name" value="AlkB-like_sf"/>
</dbReference>
<reference evidence="10 11" key="1">
    <citation type="submission" date="2019-11" db="EMBL/GenBank/DDBJ databases">
        <title>P. haliotis isolates from Z. marina roots.</title>
        <authorList>
            <person name="Cohen M."/>
            <person name="Jospin G."/>
            <person name="Eisen J.A."/>
            <person name="Coil D.A."/>
        </authorList>
    </citation>
    <scope>NUCLEOTIDE SEQUENCE [LARGE SCALE GENOMIC DNA]</scope>
    <source>
        <strain evidence="10 11">UCD-MCMsp1aY</strain>
    </source>
</reference>
<evidence type="ECO:0000256" key="5">
    <source>
        <dbReference type="ARBA" id="ARBA00022964"/>
    </source>
</evidence>
<evidence type="ECO:0000313" key="10">
    <source>
        <dbReference type="EMBL" id="MUH73057.1"/>
    </source>
</evidence>
<keyword evidence="7" id="KW-0408">Iron</keyword>
<dbReference type="Gene3D" id="2.60.120.590">
    <property type="entry name" value="Alpha-ketoglutarate-dependent dioxygenase AlkB-like"/>
    <property type="match status" value="1"/>
</dbReference>
<keyword evidence="2" id="KW-0479">Metal-binding</keyword>
<evidence type="ECO:0000256" key="6">
    <source>
        <dbReference type="ARBA" id="ARBA00023002"/>
    </source>
</evidence>
<dbReference type="SUPFAM" id="SSF51197">
    <property type="entry name" value="Clavaminate synthase-like"/>
    <property type="match status" value="1"/>
</dbReference>
<name>A0A6N8FD02_9GAMM</name>
<dbReference type="PANTHER" id="PTHR31212:SF4">
    <property type="entry name" value="ALPHA-KETOGLUTARATE-DEPENDENT DIOXYGENASE ALKB HOMOLOG 3"/>
    <property type="match status" value="1"/>
</dbReference>
<dbReference type="InterPro" id="IPR027450">
    <property type="entry name" value="AlkB-like"/>
</dbReference>
<dbReference type="PROSITE" id="PS51471">
    <property type="entry name" value="FE2OG_OXY"/>
    <property type="match status" value="1"/>
</dbReference>
<feature type="domain" description="Fe2OG dioxygenase" evidence="9">
    <location>
        <begin position="123"/>
        <end position="220"/>
    </location>
</feature>
<dbReference type="PANTHER" id="PTHR31212">
    <property type="entry name" value="ALPHA-KETOGLUTARATE-DEPENDENT DIOXYGENASE ALKB HOMOLOG 3"/>
    <property type="match status" value="1"/>
</dbReference>
<keyword evidence="11" id="KW-1185">Reference proteome</keyword>
<protein>
    <submittedName>
        <fullName evidence="10">Alpha-ketoglutarate-dependent dioxygenase AlkB</fullName>
    </submittedName>
</protein>
<evidence type="ECO:0000256" key="3">
    <source>
        <dbReference type="ARBA" id="ARBA00022763"/>
    </source>
</evidence>